<dbReference type="Proteomes" id="UP000295131">
    <property type="component" value="Unassembled WGS sequence"/>
</dbReference>
<dbReference type="AlphaFoldDB" id="A0A4R5PKH5"/>
<dbReference type="NCBIfam" id="TIGR00199">
    <property type="entry name" value="PncC_domain"/>
    <property type="match status" value="1"/>
</dbReference>
<sequence length="176" mass="18137">MTHEKDAAAILDDCRELAAQIVARFATAGTMIATAESCTGGLIAGMITEIAGSSAVFDRGFVTYSNAAKVDMLGVRPQTLDTHGAVSPVTAVEMAAGALALSNAQYAVSVTGIAGPGGGTAAKPVGLVYMGLAARDGDAEAAELRWNEDWPRDLIRAATVHATLEALIERFEEDNA</sequence>
<dbReference type="Pfam" id="PF02464">
    <property type="entry name" value="CinA"/>
    <property type="match status" value="1"/>
</dbReference>
<dbReference type="RefSeq" id="WP_133284914.1">
    <property type="nucleotide sequence ID" value="NZ_SMSI01000002.1"/>
</dbReference>
<reference evidence="2 3" key="1">
    <citation type="journal article" date="2013" name="Int. J. Syst. Evol. Microbiol.">
        <title>Hoeflea suaedae sp. nov., an endophytic bacterium isolated from the root of the halophyte Suaeda maritima.</title>
        <authorList>
            <person name="Chung E.J."/>
            <person name="Park J.A."/>
            <person name="Pramanik P."/>
            <person name="Bibi F."/>
            <person name="Jeon C.O."/>
            <person name="Chung Y.R."/>
        </authorList>
    </citation>
    <scope>NUCLEOTIDE SEQUENCE [LARGE SCALE GENOMIC DNA]</scope>
    <source>
        <strain evidence="2 3">YC6898</strain>
    </source>
</reference>
<dbReference type="SUPFAM" id="SSF142433">
    <property type="entry name" value="CinA-like"/>
    <property type="match status" value="1"/>
</dbReference>
<dbReference type="Gene3D" id="3.90.950.20">
    <property type="entry name" value="CinA-like"/>
    <property type="match status" value="1"/>
</dbReference>
<comment type="caution">
    <text evidence="2">The sequence shown here is derived from an EMBL/GenBank/DDBJ whole genome shotgun (WGS) entry which is preliminary data.</text>
</comment>
<evidence type="ECO:0000259" key="1">
    <source>
        <dbReference type="Pfam" id="PF02464"/>
    </source>
</evidence>
<dbReference type="OrthoDB" id="9801454at2"/>
<organism evidence="2 3">
    <name type="scientific">Pseudohoeflea suaedae</name>
    <dbReference type="NCBI Taxonomy" id="877384"/>
    <lineage>
        <taxon>Bacteria</taxon>
        <taxon>Pseudomonadati</taxon>
        <taxon>Pseudomonadota</taxon>
        <taxon>Alphaproteobacteria</taxon>
        <taxon>Hyphomicrobiales</taxon>
        <taxon>Rhizobiaceae</taxon>
        <taxon>Pseudohoeflea</taxon>
    </lineage>
</organism>
<protein>
    <submittedName>
        <fullName evidence="2">CinA family protein</fullName>
    </submittedName>
</protein>
<keyword evidence="3" id="KW-1185">Reference proteome</keyword>
<accession>A0A4R5PKH5</accession>
<feature type="domain" description="CinA C-terminal" evidence="1">
    <location>
        <begin position="16"/>
        <end position="169"/>
    </location>
</feature>
<gene>
    <name evidence="2" type="ORF">E2A64_13090</name>
</gene>
<dbReference type="InterPro" id="IPR036653">
    <property type="entry name" value="CinA-like_C"/>
</dbReference>
<dbReference type="EMBL" id="SMSI01000002">
    <property type="protein sequence ID" value="TDH36217.1"/>
    <property type="molecule type" value="Genomic_DNA"/>
</dbReference>
<name>A0A4R5PKH5_9HYPH</name>
<dbReference type="InterPro" id="IPR008136">
    <property type="entry name" value="CinA_C"/>
</dbReference>
<proteinExistence type="predicted"/>
<evidence type="ECO:0000313" key="3">
    <source>
        <dbReference type="Proteomes" id="UP000295131"/>
    </source>
</evidence>
<evidence type="ECO:0000313" key="2">
    <source>
        <dbReference type="EMBL" id="TDH36217.1"/>
    </source>
</evidence>